<dbReference type="EMBL" id="MAYG01000001">
    <property type="protein sequence ID" value="OCA74493.1"/>
    <property type="molecule type" value="Genomic_DNA"/>
</dbReference>
<sequence length="392" mass="46405">MSFYIKNITRCSLCGELIGGFKESLLLPYIADPDSPLASFVRNYVHRNCFNSWEDHADFIQGSFELEERMIQRGNYEKVILYDRYFIIDYRKQENVYHIRDCHSISEIRISIGQAGKLGDFFEKIKTGAHAQLEVGKLIFTAKDNEVMIVHHDEGEIGDEITIPHSRINDYIFAFNYIRRYNEKNDLLYYYNEEGYEGYDLSEVQLLEQKNADRVEGLKALLYSYDRYIAYQAMLILVSWAIPEGFEFLNRFITEKWAGKENFELHRLYGEDNVYDVMANALYIATFNGKSEQDLYPYIKRLLDLYGNSFFESDLKEFLLKKDCRPLFREIEQAMKNALQNKRHYQASQLFPVLVHYEKSIFDEYKDTFASLIHLDNRITYNIEEAGKIREK</sequence>
<reference evidence="2" key="1">
    <citation type="submission" date="2016-07" db="EMBL/GenBank/DDBJ databases">
        <authorList>
            <person name="Florea S."/>
            <person name="Webb J.S."/>
            <person name="Jaromczyk J."/>
            <person name="Schardl C.L."/>
        </authorList>
    </citation>
    <scope>NUCLEOTIDE SEQUENCE [LARGE SCALE GENOMIC DNA]</scope>
    <source>
        <strain evidence="2">CC-VM-7</strain>
    </source>
</reference>
<comment type="caution">
    <text evidence="1">The sequence shown here is derived from an EMBL/GenBank/DDBJ whole genome shotgun (WGS) entry which is preliminary data.</text>
</comment>
<dbReference type="Proteomes" id="UP000093432">
    <property type="component" value="Unassembled WGS sequence"/>
</dbReference>
<dbReference type="AlphaFoldDB" id="A0A1B8ZSE2"/>
<dbReference type="OrthoDB" id="876778at2"/>
<gene>
    <name evidence="1" type="ORF">BBI00_09205</name>
</gene>
<dbReference type="RefSeq" id="WP_065398483.1">
    <property type="nucleotide sequence ID" value="NZ_MAYG01000001.1"/>
</dbReference>
<evidence type="ECO:0000313" key="2">
    <source>
        <dbReference type="Proteomes" id="UP000093432"/>
    </source>
</evidence>
<organism evidence="1 2">
    <name type="scientific">Chryseobacterium arthrosphaerae</name>
    <dbReference type="NCBI Taxonomy" id="651561"/>
    <lineage>
        <taxon>Bacteria</taxon>
        <taxon>Pseudomonadati</taxon>
        <taxon>Bacteroidota</taxon>
        <taxon>Flavobacteriia</taxon>
        <taxon>Flavobacteriales</taxon>
        <taxon>Weeksellaceae</taxon>
        <taxon>Chryseobacterium group</taxon>
        <taxon>Chryseobacterium</taxon>
    </lineage>
</organism>
<dbReference type="STRING" id="651561.BBI00_09205"/>
<protein>
    <submittedName>
        <fullName evidence="1">Uncharacterized protein</fullName>
    </submittedName>
</protein>
<name>A0A1B8ZSE2_9FLAO</name>
<proteinExistence type="predicted"/>
<evidence type="ECO:0000313" key="1">
    <source>
        <dbReference type="EMBL" id="OCA74493.1"/>
    </source>
</evidence>
<accession>A0A1B8ZSE2</accession>